<dbReference type="PANTHER" id="PTHR34403:SF8">
    <property type="entry name" value="TOL-PAL SYSTEM PROTEIN TOLA"/>
    <property type="match status" value="1"/>
</dbReference>
<proteinExistence type="predicted"/>
<protein>
    <submittedName>
        <fullName evidence="2">Uncharacterized protein</fullName>
    </submittedName>
</protein>
<evidence type="ECO:0000256" key="1">
    <source>
        <dbReference type="SAM" id="MobiDB-lite"/>
    </source>
</evidence>
<comment type="caution">
    <text evidence="2">The sequence shown here is derived from an EMBL/GenBank/DDBJ whole genome shotgun (WGS) entry which is preliminary data.</text>
</comment>
<dbReference type="InterPro" id="IPR050972">
    <property type="entry name" value="SDr-like"/>
</dbReference>
<sequence length="401" mass="39694">MGRFRSHLRGEPVTIPGMKLRHSILSLLVLSLATAPALSGCGSDNGPPTPPIGIDAGTGSDAGTESDAGTTPDAGTESDAGSETDAGTISDAGTESDAGSETDAGTTSDAGSETDAGTTSDAGSETDAGTTSDAGSETDAGTTPDAGSETDAGTTPDAGSETDAGTTPDAGSETDAGTTPDAGSETDAGTTPDAGSEPDAGTTPDAGSEPDAGTTPDAGSETDAGTTPDAGTDPFTVCEGTCQDTAATIQMEGNQRVLTNAFFGYEEPSTPGDPWELYIELNNGTPGECPTPTSSVPPQLISVYALKVPVDATPQTGSAEGEPRATLVDLEGGLSSNYFDHSTNFTFTPVAASLCPTCAKAGTPPASHFVAFDVNGLYENGVLTGHGYATYCPSLDSFQSP</sequence>
<gene>
    <name evidence="2" type="ORF">D7Y13_16815</name>
</gene>
<dbReference type="EMBL" id="RAWI01000113">
    <property type="protein sequence ID" value="RKI07982.1"/>
    <property type="molecule type" value="Genomic_DNA"/>
</dbReference>
<organism evidence="2 3">
    <name type="scientific">Corallococcus praedator</name>
    <dbReference type="NCBI Taxonomy" id="2316724"/>
    <lineage>
        <taxon>Bacteria</taxon>
        <taxon>Pseudomonadati</taxon>
        <taxon>Myxococcota</taxon>
        <taxon>Myxococcia</taxon>
        <taxon>Myxococcales</taxon>
        <taxon>Cystobacterineae</taxon>
        <taxon>Myxococcaceae</taxon>
        <taxon>Corallococcus</taxon>
    </lineage>
</organism>
<feature type="compositionally biased region" description="Polar residues" evidence="1">
    <location>
        <begin position="79"/>
        <end position="141"/>
    </location>
</feature>
<keyword evidence="3" id="KW-1185">Reference proteome</keyword>
<reference evidence="2 3" key="1">
    <citation type="submission" date="2018-09" db="EMBL/GenBank/DDBJ databases">
        <authorList>
            <person name="Livingstone P.G."/>
            <person name="Whitworth D.E."/>
        </authorList>
    </citation>
    <scope>NUCLEOTIDE SEQUENCE [LARGE SCALE GENOMIC DNA]</scope>
    <source>
        <strain evidence="2 3">CA031B</strain>
    </source>
</reference>
<accession>A0ABX9QIV5</accession>
<dbReference type="PANTHER" id="PTHR34403">
    <property type="entry name" value="TOL-PAL SYSTEM PROTEIN TOLA"/>
    <property type="match status" value="1"/>
</dbReference>
<evidence type="ECO:0000313" key="2">
    <source>
        <dbReference type="EMBL" id="RKI07982.1"/>
    </source>
</evidence>
<feature type="compositionally biased region" description="Low complexity" evidence="1">
    <location>
        <begin position="222"/>
        <end position="234"/>
    </location>
</feature>
<evidence type="ECO:0000313" key="3">
    <source>
        <dbReference type="Proteomes" id="UP000278907"/>
    </source>
</evidence>
<dbReference type="Proteomes" id="UP000278907">
    <property type="component" value="Unassembled WGS sequence"/>
</dbReference>
<feature type="region of interest" description="Disordered" evidence="1">
    <location>
        <begin position="41"/>
        <end position="236"/>
    </location>
</feature>
<name>A0ABX9QIV5_9BACT</name>